<gene>
    <name evidence="1" type="ORF">GCM10007301_52720</name>
</gene>
<dbReference type="SUPFAM" id="SSF55681">
    <property type="entry name" value="Class II aaRS and biotin synthetases"/>
    <property type="match status" value="1"/>
</dbReference>
<dbReference type="InterPro" id="IPR045864">
    <property type="entry name" value="aa-tRNA-synth_II/BPL/LPL"/>
</dbReference>
<accession>A0A917FJJ2</accession>
<evidence type="ECO:0000313" key="1">
    <source>
        <dbReference type="EMBL" id="GGF86296.1"/>
    </source>
</evidence>
<comment type="caution">
    <text evidence="1">The sequence shown here is derived from an EMBL/GenBank/DDBJ whole genome shotgun (WGS) entry which is preliminary data.</text>
</comment>
<evidence type="ECO:0000313" key="2">
    <source>
        <dbReference type="Proteomes" id="UP000606044"/>
    </source>
</evidence>
<protein>
    <recommendedName>
        <fullName evidence="3">Amino acid--[acyl-carrier-protein] ligase</fullName>
    </recommendedName>
</protein>
<dbReference type="Gene3D" id="3.30.930.10">
    <property type="entry name" value="Bira Bifunctional Protein, Domain 2"/>
    <property type="match status" value="1"/>
</dbReference>
<reference evidence="1" key="1">
    <citation type="journal article" date="2014" name="Int. J. Syst. Evol. Microbiol.">
        <title>Complete genome sequence of Corynebacterium casei LMG S-19264T (=DSM 44701T), isolated from a smear-ripened cheese.</title>
        <authorList>
            <consortium name="US DOE Joint Genome Institute (JGI-PGF)"/>
            <person name="Walter F."/>
            <person name="Albersmeier A."/>
            <person name="Kalinowski J."/>
            <person name="Ruckert C."/>
        </authorList>
    </citation>
    <scope>NUCLEOTIDE SEQUENCE</scope>
    <source>
        <strain evidence="1">CCM 7897</strain>
    </source>
</reference>
<dbReference type="AlphaFoldDB" id="A0A917FJJ2"/>
<name>A0A917FJJ2_9HYPH</name>
<dbReference type="RefSeq" id="WP_188583856.1">
    <property type="nucleotide sequence ID" value="NZ_BMCT01000011.1"/>
</dbReference>
<evidence type="ECO:0008006" key="3">
    <source>
        <dbReference type="Google" id="ProtNLM"/>
    </source>
</evidence>
<sequence length="315" mass="34617">MTHETLAPEGETPLSPAAAYRAALLDAGLLIPTGVDGLYGRSETYEQVVTALEQSITRLSAADRPEQMRFPPLLSRQDFLASGYLKGFPHLAGTISCFCGNEADHRRMLACIGEGEDFSQFQQPADVVVTPAACYPIYPVIARRGPLQAGGLVVDVSSWCFRHEPSVDPCRMQMFRMRENVRIGTPDEVVAFRNRWLERGAAWLERLGLPFEAALANDPFFGRAGKLMADGQRDQELKFEMLVPVGSVEEPTACMSCNLHMTHFSEIWPLTTADGAMAHTGCVAFGIDRLTLALFRHHGFTPTSWPAAVRAALFG</sequence>
<dbReference type="EMBL" id="BMCT01000011">
    <property type="protein sequence ID" value="GGF86296.1"/>
    <property type="molecule type" value="Genomic_DNA"/>
</dbReference>
<dbReference type="CDD" id="cd00670">
    <property type="entry name" value="Gly_His_Pro_Ser_Thr_tRS_core"/>
    <property type="match status" value="1"/>
</dbReference>
<dbReference type="Proteomes" id="UP000606044">
    <property type="component" value="Unassembled WGS sequence"/>
</dbReference>
<keyword evidence="2" id="KW-1185">Reference proteome</keyword>
<reference evidence="1" key="2">
    <citation type="submission" date="2020-09" db="EMBL/GenBank/DDBJ databases">
        <authorList>
            <person name="Sun Q."/>
            <person name="Sedlacek I."/>
        </authorList>
    </citation>
    <scope>NUCLEOTIDE SEQUENCE</scope>
    <source>
        <strain evidence="1">CCM 7897</strain>
    </source>
</reference>
<dbReference type="NCBIfam" id="NF005479">
    <property type="entry name" value="PRK07080.1"/>
    <property type="match status" value="1"/>
</dbReference>
<proteinExistence type="predicted"/>
<organism evidence="1 2">
    <name type="scientific">Azorhizobium oxalatiphilum</name>
    <dbReference type="NCBI Taxonomy" id="980631"/>
    <lineage>
        <taxon>Bacteria</taxon>
        <taxon>Pseudomonadati</taxon>
        <taxon>Pseudomonadota</taxon>
        <taxon>Alphaproteobacteria</taxon>
        <taxon>Hyphomicrobiales</taxon>
        <taxon>Xanthobacteraceae</taxon>
        <taxon>Azorhizobium</taxon>
    </lineage>
</organism>